<evidence type="ECO:0000256" key="5">
    <source>
        <dbReference type="ARBA" id="ARBA00022833"/>
    </source>
</evidence>
<feature type="binding site" evidence="10">
    <location>
        <begin position="8"/>
        <end position="18"/>
    </location>
    <ligand>
        <name>ATP</name>
        <dbReference type="ChEBI" id="CHEBI:30616"/>
    </ligand>
</feature>
<dbReference type="GO" id="GO:0016879">
    <property type="term" value="F:ligase activity, forming carbon-nitrogen bonds"/>
    <property type="evidence" value="ECO:0007669"/>
    <property type="project" value="UniProtKB-UniRule"/>
</dbReference>
<dbReference type="InterPro" id="IPR018317">
    <property type="entry name" value="QueC"/>
</dbReference>
<comment type="function">
    <text evidence="10">Catalyzes the ATP-dependent conversion of 7-carboxy-7-deazaguanine (CDG) to 7-cyano-7-deazaguanine (preQ(0)).</text>
</comment>
<gene>
    <name evidence="10 11" type="primary">queC</name>
    <name evidence="11" type="ORF">QTL97_12280</name>
</gene>
<feature type="binding site" evidence="10">
    <location>
        <position position="183"/>
    </location>
    <ligand>
        <name>Zn(2+)</name>
        <dbReference type="ChEBI" id="CHEBI:29105"/>
    </ligand>
</feature>
<comment type="pathway">
    <text evidence="1 10">Purine metabolism; 7-cyano-7-deazaguanine biosynthesis.</text>
</comment>
<dbReference type="CDD" id="cd01995">
    <property type="entry name" value="QueC-like"/>
    <property type="match status" value="1"/>
</dbReference>
<keyword evidence="5 10" id="KW-0862">Zinc</keyword>
<proteinExistence type="inferred from homology"/>
<dbReference type="GO" id="GO:0005524">
    <property type="term" value="F:ATP binding"/>
    <property type="evidence" value="ECO:0007669"/>
    <property type="project" value="UniProtKB-UniRule"/>
</dbReference>
<dbReference type="RefSeq" id="WP_283733901.1">
    <property type="nucleotide sequence ID" value="NZ_CP125968.1"/>
</dbReference>
<dbReference type="HAMAP" id="MF_01633">
    <property type="entry name" value="QueC"/>
    <property type="match status" value="1"/>
</dbReference>
<dbReference type="EMBL" id="JAUBDJ010000007">
    <property type="protein sequence ID" value="MDW0117718.1"/>
    <property type="molecule type" value="Genomic_DNA"/>
</dbReference>
<evidence type="ECO:0000256" key="9">
    <source>
        <dbReference type="ARBA" id="ARBA00047890"/>
    </source>
</evidence>
<name>A0AAW9ADM0_9BACL</name>
<dbReference type="GO" id="GO:0008270">
    <property type="term" value="F:zinc ion binding"/>
    <property type="evidence" value="ECO:0007669"/>
    <property type="project" value="UniProtKB-UniRule"/>
</dbReference>
<comment type="catalytic activity">
    <reaction evidence="9 10">
        <text>7-carboxy-7-carbaguanine + NH4(+) + 2 ATP = 7-cyano-7-carbaguanine + 2 AMP + 2 diphosphate + 2 H(+)</text>
        <dbReference type="Rhea" id="RHEA:27982"/>
        <dbReference type="ChEBI" id="CHEBI:15378"/>
        <dbReference type="ChEBI" id="CHEBI:28938"/>
        <dbReference type="ChEBI" id="CHEBI:30616"/>
        <dbReference type="ChEBI" id="CHEBI:33019"/>
        <dbReference type="ChEBI" id="CHEBI:45075"/>
        <dbReference type="ChEBI" id="CHEBI:61036"/>
        <dbReference type="ChEBI" id="CHEBI:456215"/>
        <dbReference type="EC" id="6.3.4.20"/>
    </reaction>
</comment>
<dbReference type="PIRSF" id="PIRSF006293">
    <property type="entry name" value="ExsB"/>
    <property type="match status" value="1"/>
</dbReference>
<protein>
    <recommendedName>
        <fullName evidence="8 10">7-cyano-7-deazaguanine synthase</fullName>
        <ecNumber evidence="8 10">6.3.4.20</ecNumber>
    </recommendedName>
    <alternativeName>
        <fullName evidence="10">7-cyano-7-carbaguanine synthase</fullName>
    </alternativeName>
    <alternativeName>
        <fullName evidence="10">PreQ(0) synthase</fullName>
    </alternativeName>
    <alternativeName>
        <fullName evidence="10">Queuosine biosynthesis protein QueC</fullName>
    </alternativeName>
</protein>
<dbReference type="NCBIfam" id="TIGR00364">
    <property type="entry name" value="7-cyano-7-deazaguanine synthase QueC"/>
    <property type="match status" value="1"/>
</dbReference>
<evidence type="ECO:0000256" key="3">
    <source>
        <dbReference type="ARBA" id="ARBA00022723"/>
    </source>
</evidence>
<keyword evidence="2 10" id="KW-0436">Ligase</keyword>
<evidence type="ECO:0000256" key="7">
    <source>
        <dbReference type="ARBA" id="ARBA00037993"/>
    </source>
</evidence>
<comment type="caution">
    <text evidence="11">The sequence shown here is derived from an EMBL/GenBank/DDBJ whole genome shotgun (WGS) entry which is preliminary data.</text>
</comment>
<reference evidence="11 12" key="1">
    <citation type="submission" date="2023-06" db="EMBL/GenBank/DDBJ databases">
        <title>Sporosarcina sp. nov., isolated from Korean traditional fermented seafood 'Jeotgal'.</title>
        <authorList>
            <person name="Yang A.I."/>
            <person name="Shin N.-R."/>
        </authorList>
    </citation>
    <scope>NUCLEOTIDE SEQUENCE [LARGE SCALE GENOMIC DNA]</scope>
    <source>
        <strain evidence="11 12">KCTC43456</strain>
    </source>
</reference>
<evidence type="ECO:0000256" key="2">
    <source>
        <dbReference type="ARBA" id="ARBA00022598"/>
    </source>
</evidence>
<feature type="binding site" evidence="10">
    <location>
        <position position="192"/>
    </location>
    <ligand>
        <name>Zn(2+)</name>
        <dbReference type="ChEBI" id="CHEBI:29105"/>
    </ligand>
</feature>
<dbReference type="InterPro" id="IPR014729">
    <property type="entry name" value="Rossmann-like_a/b/a_fold"/>
</dbReference>
<dbReference type="EC" id="6.3.4.20" evidence="8 10"/>
<feature type="binding site" evidence="10">
    <location>
        <position position="195"/>
    </location>
    <ligand>
        <name>Zn(2+)</name>
        <dbReference type="ChEBI" id="CHEBI:29105"/>
    </ligand>
</feature>
<dbReference type="Gene3D" id="3.40.50.620">
    <property type="entry name" value="HUPs"/>
    <property type="match status" value="1"/>
</dbReference>
<feature type="binding site" evidence="10">
    <location>
        <position position="198"/>
    </location>
    <ligand>
        <name>Zn(2+)</name>
        <dbReference type="ChEBI" id="CHEBI:29105"/>
    </ligand>
</feature>
<keyword evidence="10" id="KW-0671">Queuosine biosynthesis</keyword>
<keyword evidence="6 10" id="KW-0067">ATP-binding</keyword>
<dbReference type="SUPFAM" id="SSF52402">
    <property type="entry name" value="Adenine nucleotide alpha hydrolases-like"/>
    <property type="match status" value="1"/>
</dbReference>
<comment type="subunit">
    <text evidence="10">Homodimer.</text>
</comment>
<sequence>MEKAVVVFSGGQDSTTCLLWALETFDHVEAVTFLYGQRNASELDSAKKIAEDLGVPHKILDLDLLNQLTDNAMTRSDMEIDETGEVPNTFVEGRNHIFLSFAAIYAKRVRARHVITGVSETDFSGYPDCRNDFIKSLNVTLNLAMDARFEIHTPLMWKTKADVWEMADRMGKLAYIRENTTTCYNGIIADGCGECPSCKLRKQGHDAYLTGGRAHV</sequence>
<dbReference type="Pfam" id="PF06508">
    <property type="entry name" value="QueC"/>
    <property type="match status" value="1"/>
</dbReference>
<dbReference type="AlphaFoldDB" id="A0AAW9ADM0"/>
<comment type="cofactor">
    <cofactor evidence="10">
        <name>Zn(2+)</name>
        <dbReference type="ChEBI" id="CHEBI:29105"/>
    </cofactor>
    <text evidence="10">Binds 1 zinc ion per subunit.</text>
</comment>
<evidence type="ECO:0000313" key="12">
    <source>
        <dbReference type="Proteomes" id="UP001271648"/>
    </source>
</evidence>
<dbReference type="PANTHER" id="PTHR42914">
    <property type="entry name" value="7-CYANO-7-DEAZAGUANINE SYNTHASE"/>
    <property type="match status" value="1"/>
</dbReference>
<evidence type="ECO:0000256" key="8">
    <source>
        <dbReference type="ARBA" id="ARBA00039149"/>
    </source>
</evidence>
<dbReference type="GO" id="GO:0008616">
    <property type="term" value="P:tRNA queuosine(34) biosynthetic process"/>
    <property type="evidence" value="ECO:0007669"/>
    <property type="project" value="UniProtKB-UniRule"/>
</dbReference>
<evidence type="ECO:0000256" key="6">
    <source>
        <dbReference type="ARBA" id="ARBA00022840"/>
    </source>
</evidence>
<evidence type="ECO:0000256" key="10">
    <source>
        <dbReference type="HAMAP-Rule" id="MF_01633"/>
    </source>
</evidence>
<evidence type="ECO:0000256" key="4">
    <source>
        <dbReference type="ARBA" id="ARBA00022741"/>
    </source>
</evidence>
<keyword evidence="3 10" id="KW-0479">Metal-binding</keyword>
<accession>A0AAW9ADM0</accession>
<evidence type="ECO:0000256" key="1">
    <source>
        <dbReference type="ARBA" id="ARBA00005061"/>
    </source>
</evidence>
<dbReference type="Proteomes" id="UP001271648">
    <property type="component" value="Unassembled WGS sequence"/>
</dbReference>
<keyword evidence="12" id="KW-1185">Reference proteome</keyword>
<keyword evidence="4 10" id="KW-0547">Nucleotide-binding</keyword>
<comment type="similarity">
    <text evidence="7 10">Belongs to the QueC family.</text>
</comment>
<organism evidence="11 12">
    <name type="scientific">Sporosarcina thermotolerans</name>
    <dbReference type="NCBI Taxonomy" id="633404"/>
    <lineage>
        <taxon>Bacteria</taxon>
        <taxon>Bacillati</taxon>
        <taxon>Bacillota</taxon>
        <taxon>Bacilli</taxon>
        <taxon>Bacillales</taxon>
        <taxon>Caryophanaceae</taxon>
        <taxon>Sporosarcina</taxon>
    </lineage>
</organism>
<dbReference type="PANTHER" id="PTHR42914:SF1">
    <property type="entry name" value="7-CYANO-7-DEAZAGUANINE SYNTHASE"/>
    <property type="match status" value="1"/>
</dbReference>
<evidence type="ECO:0000313" key="11">
    <source>
        <dbReference type="EMBL" id="MDW0117718.1"/>
    </source>
</evidence>